<dbReference type="EMBL" id="BMHE01000013">
    <property type="protein sequence ID" value="GFZ82127.1"/>
    <property type="molecule type" value="Genomic_DNA"/>
</dbReference>
<accession>A0ABQ1EQ32</accession>
<reference evidence="3" key="1">
    <citation type="journal article" date="2019" name="Int. J. Syst. Evol. Microbiol.">
        <title>The Global Catalogue of Microorganisms (GCM) 10K type strain sequencing project: providing services to taxonomists for standard genome sequencing and annotation.</title>
        <authorList>
            <consortium name="The Broad Institute Genomics Platform"/>
            <consortium name="The Broad Institute Genome Sequencing Center for Infectious Disease"/>
            <person name="Wu L."/>
            <person name="Ma J."/>
        </authorList>
    </citation>
    <scope>NUCLEOTIDE SEQUENCE [LARGE SCALE GENOMIC DNA]</scope>
    <source>
        <strain evidence="3">CGMCC 1.15043</strain>
    </source>
</reference>
<evidence type="ECO:0000313" key="3">
    <source>
        <dbReference type="Proteomes" id="UP000615455"/>
    </source>
</evidence>
<dbReference type="RefSeq" id="WP_189012646.1">
    <property type="nucleotide sequence ID" value="NZ_BMHE01000013.1"/>
</dbReference>
<organism evidence="2 3">
    <name type="scientific">Paenibacillus marchantiophytorum</name>
    <dbReference type="NCBI Taxonomy" id="1619310"/>
    <lineage>
        <taxon>Bacteria</taxon>
        <taxon>Bacillati</taxon>
        <taxon>Bacillota</taxon>
        <taxon>Bacilli</taxon>
        <taxon>Bacillales</taxon>
        <taxon>Paenibacillaceae</taxon>
        <taxon>Paenibacillus</taxon>
    </lineage>
</organism>
<evidence type="ECO:0000256" key="1">
    <source>
        <dbReference type="SAM" id="MobiDB-lite"/>
    </source>
</evidence>
<keyword evidence="3" id="KW-1185">Reference proteome</keyword>
<sequence>MSPESPDHNQERNPGFISEDRDAYTDLETVESQRNDLIPEEFPEGPYGTSLLAESLGKSTPWRKDQRPPNRFSYENQELHEGLKRDYPGEDDNRNEPTLADSSSE</sequence>
<comment type="caution">
    <text evidence="2">The sequence shown here is derived from an EMBL/GenBank/DDBJ whole genome shotgun (WGS) entry which is preliminary data.</text>
</comment>
<evidence type="ECO:0000313" key="2">
    <source>
        <dbReference type="EMBL" id="GFZ82127.1"/>
    </source>
</evidence>
<evidence type="ECO:0008006" key="4">
    <source>
        <dbReference type="Google" id="ProtNLM"/>
    </source>
</evidence>
<gene>
    <name evidence="2" type="ORF">GCM10008018_29850</name>
</gene>
<protein>
    <recommendedName>
        <fullName evidence="4">Cytosolic protein</fullName>
    </recommendedName>
</protein>
<name>A0ABQ1EQ32_9BACL</name>
<feature type="region of interest" description="Disordered" evidence="1">
    <location>
        <begin position="1"/>
        <end position="105"/>
    </location>
</feature>
<proteinExistence type="predicted"/>
<dbReference type="Proteomes" id="UP000615455">
    <property type="component" value="Unassembled WGS sequence"/>
</dbReference>
<feature type="compositionally biased region" description="Basic and acidic residues" evidence="1">
    <location>
        <begin position="1"/>
        <end position="11"/>
    </location>
</feature>
<feature type="compositionally biased region" description="Basic and acidic residues" evidence="1">
    <location>
        <begin position="77"/>
        <end position="95"/>
    </location>
</feature>